<keyword evidence="2" id="KW-0614">Plasmid</keyword>
<organism evidence="2">
    <name type="scientific">Mycolicibacterium sp. CBMA 213</name>
    <dbReference type="NCBI Taxonomy" id="1968788"/>
    <lineage>
        <taxon>Bacteria</taxon>
        <taxon>Bacillati</taxon>
        <taxon>Actinomycetota</taxon>
        <taxon>Actinomycetes</taxon>
        <taxon>Mycobacteriales</taxon>
        <taxon>Mycobacteriaceae</taxon>
        <taxon>Mycolicibacterium</taxon>
    </lineage>
</organism>
<accession>A0A343VR07</accession>
<protein>
    <submittedName>
        <fullName evidence="2">Uncharacterized protein</fullName>
    </submittedName>
</protein>
<dbReference type="AlphaFoldDB" id="A0A343VR07"/>
<feature type="compositionally biased region" description="Polar residues" evidence="1">
    <location>
        <begin position="36"/>
        <end position="50"/>
    </location>
</feature>
<feature type="region of interest" description="Disordered" evidence="1">
    <location>
        <begin position="19"/>
        <end position="50"/>
    </location>
</feature>
<name>A0A343VR07_9MYCO</name>
<evidence type="ECO:0000256" key="1">
    <source>
        <dbReference type="SAM" id="MobiDB-lite"/>
    </source>
</evidence>
<geneLocation type="plasmid" evidence="2">
    <name>pCBMA213_1</name>
</geneLocation>
<gene>
    <name evidence="2" type="ORF">B5P44_p00036</name>
</gene>
<proteinExistence type="predicted"/>
<sequence>MRQRAFQPVIGQWIAGGANWRPAKATRRQPRATSPGAVNQSTAAAATGSPNISCAAPAKGLGRSEHGGYEVEVLACDEQPELVGLIDGADG</sequence>
<reference evidence="2" key="1">
    <citation type="journal article" date="2018" name="Front. Microbiol.">
        <title>Beyond the Limits: tRNA Array Units in Mycobacterium Genomes.</title>
        <authorList>
            <person name="Morgado S.M."/>
            <person name="Vicente A.C."/>
        </authorList>
    </citation>
    <scope>NUCLEOTIDE SEQUENCE</scope>
    <source>
        <strain evidence="2">CBMA 213</strain>
        <plasmid evidence="2">pCBMA213_1</plasmid>
    </source>
</reference>
<dbReference type="EMBL" id="MF600313">
    <property type="protein sequence ID" value="AVN58331.1"/>
    <property type="molecule type" value="Genomic_DNA"/>
</dbReference>
<evidence type="ECO:0000313" key="2">
    <source>
        <dbReference type="EMBL" id="AVN58331.1"/>
    </source>
</evidence>